<dbReference type="EMBL" id="PFAG01000011">
    <property type="protein sequence ID" value="PIR98580.1"/>
    <property type="molecule type" value="Genomic_DNA"/>
</dbReference>
<dbReference type="InterPro" id="IPR036113">
    <property type="entry name" value="Asp/Glu-ADT_sf_sub_c"/>
</dbReference>
<comment type="catalytic activity">
    <reaction evidence="1">
        <text>L-glutamyl-tRNA(Gln) + L-glutamine + ATP + H2O = L-glutaminyl-tRNA(Gln) + L-glutamate + ADP + phosphate + H(+)</text>
        <dbReference type="Rhea" id="RHEA:17521"/>
        <dbReference type="Rhea" id="RHEA-COMP:9681"/>
        <dbReference type="Rhea" id="RHEA-COMP:9684"/>
        <dbReference type="ChEBI" id="CHEBI:15377"/>
        <dbReference type="ChEBI" id="CHEBI:15378"/>
        <dbReference type="ChEBI" id="CHEBI:29985"/>
        <dbReference type="ChEBI" id="CHEBI:30616"/>
        <dbReference type="ChEBI" id="CHEBI:43474"/>
        <dbReference type="ChEBI" id="CHEBI:58359"/>
        <dbReference type="ChEBI" id="CHEBI:78520"/>
        <dbReference type="ChEBI" id="CHEBI:78521"/>
        <dbReference type="ChEBI" id="CHEBI:456216"/>
    </reaction>
</comment>
<keyword evidence="1" id="KW-0648">Protein biosynthesis</keyword>
<dbReference type="AlphaFoldDB" id="A0A2H0VJT3"/>
<dbReference type="Proteomes" id="UP000230776">
    <property type="component" value="Unassembled WGS sequence"/>
</dbReference>
<dbReference type="GO" id="GO:0006450">
    <property type="term" value="P:regulation of translational fidelity"/>
    <property type="evidence" value="ECO:0007669"/>
    <property type="project" value="InterPro"/>
</dbReference>
<proteinExistence type="inferred from homology"/>
<dbReference type="Gene3D" id="1.10.20.60">
    <property type="entry name" value="Glu-tRNAGln amidotransferase C subunit, N-terminal domain"/>
    <property type="match status" value="1"/>
</dbReference>
<accession>A0A2H0VJT3</accession>
<dbReference type="GO" id="GO:0070681">
    <property type="term" value="P:glutaminyl-tRNAGln biosynthesis via transamidation"/>
    <property type="evidence" value="ECO:0007669"/>
    <property type="project" value="TreeGrafter"/>
</dbReference>
<keyword evidence="1" id="KW-0547">Nucleotide-binding</keyword>
<dbReference type="GO" id="GO:0050566">
    <property type="term" value="F:asparaginyl-tRNA synthase (glutamine-hydrolyzing) activity"/>
    <property type="evidence" value="ECO:0007669"/>
    <property type="project" value="RHEA"/>
</dbReference>
<protein>
    <recommendedName>
        <fullName evidence="1">Aspartyl/glutamyl-tRNA(Asn/Gln) amidotransferase subunit C</fullName>
        <shortName evidence="1">Asp/Glu-ADT subunit C</shortName>
        <ecNumber evidence="1">6.3.5.-</ecNumber>
    </recommendedName>
</protein>
<comment type="function">
    <text evidence="1">Allows the formation of correctly charged Asn-tRNA(Asn) or Gln-tRNA(Gln) through the transamidation of misacylated Asp-tRNA(Asn) or Glu-tRNA(Gln) in organisms which lack either or both of asparaginyl-tRNA or glutaminyl-tRNA synthetases. The reaction takes place in the presence of glutamine and ATP through an activated phospho-Asp-tRNA(Asn) or phospho-Glu-tRNA(Gln).</text>
</comment>
<dbReference type="SUPFAM" id="SSF141000">
    <property type="entry name" value="Glu-tRNAGln amidotransferase C subunit"/>
    <property type="match status" value="1"/>
</dbReference>
<comment type="caution">
    <text evidence="2">The sequence shown here is derived from an EMBL/GenBank/DDBJ whole genome shotgun (WGS) entry which is preliminary data.</text>
</comment>
<comment type="subunit">
    <text evidence="1">Heterotrimer of A, B and C subunits.</text>
</comment>
<evidence type="ECO:0000313" key="3">
    <source>
        <dbReference type="Proteomes" id="UP000230776"/>
    </source>
</evidence>
<reference evidence="3" key="1">
    <citation type="submission" date="2017-09" db="EMBL/GenBank/DDBJ databases">
        <title>Depth-based differentiation of microbial function through sediment-hosted aquifers and enrichment of novel symbionts in the deep terrestrial subsurface.</title>
        <authorList>
            <person name="Probst A.J."/>
            <person name="Ladd B."/>
            <person name="Jarett J.K."/>
            <person name="Geller-Mcgrath D.E."/>
            <person name="Sieber C.M.K."/>
            <person name="Emerson J.B."/>
            <person name="Anantharaman K."/>
            <person name="Thomas B.C."/>
            <person name="Malmstrom R."/>
            <person name="Stieglmeier M."/>
            <person name="Klingl A."/>
            <person name="Woyke T."/>
            <person name="Ryan C.M."/>
            <person name="Banfield J.F."/>
        </authorList>
    </citation>
    <scope>NUCLEOTIDE SEQUENCE [LARGE SCALE GENOMIC DNA]</scope>
</reference>
<dbReference type="GO" id="GO:0005524">
    <property type="term" value="F:ATP binding"/>
    <property type="evidence" value="ECO:0007669"/>
    <property type="project" value="UniProtKB-KW"/>
</dbReference>
<dbReference type="EC" id="6.3.5.-" evidence="1"/>
<name>A0A2H0VJT3_9BACT</name>
<dbReference type="PANTHER" id="PTHR15004">
    <property type="entry name" value="GLUTAMYL-TRNA(GLN) AMIDOTRANSFERASE SUBUNIT C, MITOCHONDRIAL"/>
    <property type="match status" value="1"/>
</dbReference>
<organism evidence="2 3">
    <name type="scientific">Candidatus Colwellbacteria bacterium CG10_big_fil_rev_8_21_14_0_10_41_28</name>
    <dbReference type="NCBI Taxonomy" id="1974539"/>
    <lineage>
        <taxon>Bacteria</taxon>
        <taxon>Candidatus Colwelliibacteriota</taxon>
    </lineage>
</organism>
<dbReference type="NCBIfam" id="TIGR00135">
    <property type="entry name" value="gatC"/>
    <property type="match status" value="1"/>
</dbReference>
<evidence type="ECO:0000313" key="2">
    <source>
        <dbReference type="EMBL" id="PIR98580.1"/>
    </source>
</evidence>
<dbReference type="Pfam" id="PF02686">
    <property type="entry name" value="GatC"/>
    <property type="match status" value="1"/>
</dbReference>
<sequence length="96" mass="11069">MEFDIKKYANLARINLTKEEEERFQQDLEELLGHVDELKKVNVSSVEPMTGGTNLKNALKDDSPERDELFNTQFPSVQNGYLKVPKILDKDKDEIS</sequence>
<dbReference type="HAMAP" id="MF_00122">
    <property type="entry name" value="GatC"/>
    <property type="match status" value="1"/>
</dbReference>
<comment type="similarity">
    <text evidence="1">Belongs to the GatC family.</text>
</comment>
<dbReference type="PANTHER" id="PTHR15004:SF0">
    <property type="entry name" value="GLUTAMYL-TRNA(GLN) AMIDOTRANSFERASE SUBUNIT C, MITOCHONDRIAL"/>
    <property type="match status" value="1"/>
</dbReference>
<keyword evidence="1" id="KW-0067">ATP-binding</keyword>
<keyword evidence="1" id="KW-0436">Ligase</keyword>
<dbReference type="GO" id="GO:0006412">
    <property type="term" value="P:translation"/>
    <property type="evidence" value="ECO:0007669"/>
    <property type="project" value="UniProtKB-UniRule"/>
</dbReference>
<dbReference type="InterPro" id="IPR003837">
    <property type="entry name" value="GatC"/>
</dbReference>
<dbReference type="GO" id="GO:0050567">
    <property type="term" value="F:glutaminyl-tRNA synthase (glutamine-hydrolyzing) activity"/>
    <property type="evidence" value="ECO:0007669"/>
    <property type="project" value="UniProtKB-UniRule"/>
</dbReference>
<gene>
    <name evidence="1" type="primary">gatC</name>
    <name evidence="2" type="ORF">COT88_00955</name>
</gene>
<evidence type="ECO:0000256" key="1">
    <source>
        <dbReference type="HAMAP-Rule" id="MF_00122"/>
    </source>
</evidence>
<comment type="catalytic activity">
    <reaction evidence="1">
        <text>L-aspartyl-tRNA(Asn) + L-glutamine + ATP + H2O = L-asparaginyl-tRNA(Asn) + L-glutamate + ADP + phosphate + 2 H(+)</text>
        <dbReference type="Rhea" id="RHEA:14513"/>
        <dbReference type="Rhea" id="RHEA-COMP:9674"/>
        <dbReference type="Rhea" id="RHEA-COMP:9677"/>
        <dbReference type="ChEBI" id="CHEBI:15377"/>
        <dbReference type="ChEBI" id="CHEBI:15378"/>
        <dbReference type="ChEBI" id="CHEBI:29985"/>
        <dbReference type="ChEBI" id="CHEBI:30616"/>
        <dbReference type="ChEBI" id="CHEBI:43474"/>
        <dbReference type="ChEBI" id="CHEBI:58359"/>
        <dbReference type="ChEBI" id="CHEBI:78515"/>
        <dbReference type="ChEBI" id="CHEBI:78516"/>
        <dbReference type="ChEBI" id="CHEBI:456216"/>
    </reaction>
</comment>